<dbReference type="SUPFAM" id="SSF49899">
    <property type="entry name" value="Concanavalin A-like lectins/glucanases"/>
    <property type="match status" value="1"/>
</dbReference>
<dbReference type="InterPro" id="IPR013320">
    <property type="entry name" value="ConA-like_dom_sf"/>
</dbReference>
<sequence>TQSSYYGSWSSVIGAEPVTSFDLRLDQYGQNTYESLSPRSSCTPDGYNHGYFIHVQNGYKSSHVGNNYQHCYGAIFSPGGIVTVRVTNVNEIHFAKNGRDLGKAFTVTDPTVPFFPLVTMCKRGKVTFA</sequence>
<dbReference type="EMBL" id="VJMH01004034">
    <property type="protein sequence ID" value="KAF0704000.1"/>
    <property type="molecule type" value="Genomic_DNA"/>
</dbReference>
<organism evidence="1">
    <name type="scientific">Aphanomyces stellatus</name>
    <dbReference type="NCBI Taxonomy" id="120398"/>
    <lineage>
        <taxon>Eukaryota</taxon>
        <taxon>Sar</taxon>
        <taxon>Stramenopiles</taxon>
        <taxon>Oomycota</taxon>
        <taxon>Saprolegniomycetes</taxon>
        <taxon>Saprolegniales</taxon>
        <taxon>Verrucalvaceae</taxon>
        <taxon>Aphanomyces</taxon>
    </lineage>
</organism>
<dbReference type="Gene3D" id="2.60.120.920">
    <property type="match status" value="1"/>
</dbReference>
<feature type="non-terminal residue" evidence="1">
    <location>
        <position position="1"/>
    </location>
</feature>
<comment type="caution">
    <text evidence="1">The sequence shown here is derived from an EMBL/GenBank/DDBJ whole genome shotgun (WGS) entry which is preliminary data.</text>
</comment>
<accession>A0A6A4Z1X0</accession>
<dbReference type="InterPro" id="IPR043136">
    <property type="entry name" value="B30.2/SPRY_sf"/>
</dbReference>
<gene>
    <name evidence="1" type="ORF">As57867_007428</name>
</gene>
<dbReference type="AlphaFoldDB" id="A0A6A4Z1X0"/>
<reference evidence="1" key="1">
    <citation type="submission" date="2019-06" db="EMBL/GenBank/DDBJ databases">
        <title>Genomics analysis of Aphanomyces spp. identifies a new class of oomycete effector associated with host adaptation.</title>
        <authorList>
            <person name="Gaulin E."/>
        </authorList>
    </citation>
    <scope>NUCLEOTIDE SEQUENCE</scope>
    <source>
        <strain evidence="1">CBS 578.67</strain>
    </source>
</reference>
<protein>
    <submittedName>
        <fullName evidence="1">Uncharacterized protein</fullName>
    </submittedName>
</protein>
<name>A0A6A4Z1X0_9STRA</name>
<proteinExistence type="predicted"/>
<evidence type="ECO:0000313" key="1">
    <source>
        <dbReference type="EMBL" id="KAF0704000.1"/>
    </source>
</evidence>